<organism evidence="8 9">
    <name type="scientific">Nonomuraea harbinensis</name>
    <dbReference type="NCBI Taxonomy" id="1286938"/>
    <lineage>
        <taxon>Bacteria</taxon>
        <taxon>Bacillati</taxon>
        <taxon>Actinomycetota</taxon>
        <taxon>Actinomycetes</taxon>
        <taxon>Streptosporangiales</taxon>
        <taxon>Streptosporangiaceae</taxon>
        <taxon>Nonomuraea</taxon>
    </lineage>
</organism>
<dbReference type="SUPFAM" id="SSF103473">
    <property type="entry name" value="MFS general substrate transporter"/>
    <property type="match status" value="1"/>
</dbReference>
<feature type="transmembrane region" description="Helical" evidence="5">
    <location>
        <begin position="132"/>
        <end position="152"/>
    </location>
</feature>
<dbReference type="InterPro" id="IPR036259">
    <property type="entry name" value="MFS_trans_sf"/>
</dbReference>
<sequence length="393" mass="38952">MINRHRRSITALFTATALMNAAMAAASAVSTLVATDRLGLAWAGVPVTAGIVGTGAGALALTRVMNRAGRRAGFVLGFAVATAGACLALLAVASYDIVTLTLGMLLLGVGNAGAQLSRYAAADLYPPARRGFAIGTVVWGGTLGAVGGPLLLAPSSTVATGLGWIAFTGPFLLAGVACAAAMAVSAALAGSGARPVPGRARLSDLVHGPAARSAFAVMAAAQVVMVGIMTAAPPDMHLHHHGLDAVGAALAAHTFGMFAFSPLTGHLIDRYGARPVMAAGLAIMALSVALAAAGPGRMPMLTAGLFLLGYGWNLCFIGGSAGLATGLPEGADRMRVEGAVDAGLWGAAAVAGLASTMVLSSGGYTVLAPVAMALLVLAAVTLARTRRAAPARR</sequence>
<evidence type="ECO:0000256" key="5">
    <source>
        <dbReference type="SAM" id="Phobius"/>
    </source>
</evidence>
<dbReference type="PANTHER" id="PTHR23534">
    <property type="entry name" value="MFS PERMEASE"/>
    <property type="match status" value="1"/>
</dbReference>
<evidence type="ECO:0000313" key="9">
    <source>
        <dbReference type="Proteomes" id="UP001596096"/>
    </source>
</evidence>
<evidence type="ECO:0000256" key="3">
    <source>
        <dbReference type="ARBA" id="ARBA00022989"/>
    </source>
</evidence>
<keyword evidence="2 5" id="KW-0812">Transmembrane</keyword>
<name>A0ABW1BPA2_9ACTN</name>
<keyword evidence="6" id="KW-0732">Signal</keyword>
<keyword evidence="9" id="KW-1185">Reference proteome</keyword>
<gene>
    <name evidence="8" type="ORF">ACFPUY_08075</name>
</gene>
<feature type="transmembrane region" description="Helical" evidence="5">
    <location>
        <begin position="339"/>
        <end position="358"/>
    </location>
</feature>
<feature type="transmembrane region" description="Helical" evidence="5">
    <location>
        <begin position="164"/>
        <end position="189"/>
    </location>
</feature>
<comment type="caution">
    <text evidence="8">The sequence shown here is derived from an EMBL/GenBank/DDBJ whole genome shotgun (WGS) entry which is preliminary data.</text>
</comment>
<feature type="transmembrane region" description="Helical" evidence="5">
    <location>
        <begin position="40"/>
        <end position="61"/>
    </location>
</feature>
<evidence type="ECO:0000256" key="6">
    <source>
        <dbReference type="SAM" id="SignalP"/>
    </source>
</evidence>
<feature type="transmembrane region" description="Helical" evidence="5">
    <location>
        <begin position="276"/>
        <end position="293"/>
    </location>
</feature>
<feature type="transmembrane region" description="Helical" evidence="5">
    <location>
        <begin position="245"/>
        <end position="264"/>
    </location>
</feature>
<feature type="transmembrane region" description="Helical" evidence="5">
    <location>
        <begin position="364"/>
        <end position="383"/>
    </location>
</feature>
<keyword evidence="3 5" id="KW-1133">Transmembrane helix</keyword>
<evidence type="ECO:0000259" key="7">
    <source>
        <dbReference type="PROSITE" id="PS50850"/>
    </source>
</evidence>
<feature type="chain" id="PRO_5045967722" evidence="6">
    <location>
        <begin position="25"/>
        <end position="393"/>
    </location>
</feature>
<feature type="transmembrane region" description="Helical" evidence="5">
    <location>
        <begin position="305"/>
        <end position="327"/>
    </location>
</feature>
<comment type="subcellular location">
    <subcellularLocation>
        <location evidence="1">Cell membrane</location>
        <topology evidence="1">Multi-pass membrane protein</topology>
    </subcellularLocation>
</comment>
<feature type="signal peptide" evidence="6">
    <location>
        <begin position="1"/>
        <end position="24"/>
    </location>
</feature>
<dbReference type="Pfam" id="PF07690">
    <property type="entry name" value="MFS_1"/>
    <property type="match status" value="1"/>
</dbReference>
<dbReference type="PANTHER" id="PTHR23534:SF1">
    <property type="entry name" value="MAJOR FACILITATOR SUPERFAMILY PROTEIN"/>
    <property type="match status" value="1"/>
</dbReference>
<evidence type="ECO:0000313" key="8">
    <source>
        <dbReference type="EMBL" id="MFC5815037.1"/>
    </source>
</evidence>
<evidence type="ECO:0000256" key="2">
    <source>
        <dbReference type="ARBA" id="ARBA00022692"/>
    </source>
</evidence>
<dbReference type="InterPro" id="IPR011701">
    <property type="entry name" value="MFS"/>
</dbReference>
<dbReference type="Proteomes" id="UP001596096">
    <property type="component" value="Unassembled WGS sequence"/>
</dbReference>
<protein>
    <submittedName>
        <fullName evidence="8">MFS transporter</fullName>
    </submittedName>
</protein>
<feature type="transmembrane region" description="Helical" evidence="5">
    <location>
        <begin position="73"/>
        <end position="91"/>
    </location>
</feature>
<evidence type="ECO:0000256" key="1">
    <source>
        <dbReference type="ARBA" id="ARBA00004651"/>
    </source>
</evidence>
<feature type="transmembrane region" description="Helical" evidence="5">
    <location>
        <begin position="97"/>
        <end position="120"/>
    </location>
</feature>
<dbReference type="PROSITE" id="PS50850">
    <property type="entry name" value="MFS"/>
    <property type="match status" value="1"/>
</dbReference>
<dbReference type="EMBL" id="JBHSNW010000003">
    <property type="protein sequence ID" value="MFC5815037.1"/>
    <property type="molecule type" value="Genomic_DNA"/>
</dbReference>
<dbReference type="InterPro" id="IPR020846">
    <property type="entry name" value="MFS_dom"/>
</dbReference>
<proteinExistence type="predicted"/>
<dbReference type="Gene3D" id="1.20.1250.20">
    <property type="entry name" value="MFS general substrate transporter like domains"/>
    <property type="match status" value="2"/>
</dbReference>
<feature type="domain" description="Major facilitator superfamily (MFS) profile" evidence="7">
    <location>
        <begin position="1"/>
        <end position="386"/>
    </location>
</feature>
<reference evidence="9" key="1">
    <citation type="journal article" date="2019" name="Int. J. Syst. Evol. Microbiol.">
        <title>The Global Catalogue of Microorganisms (GCM) 10K type strain sequencing project: providing services to taxonomists for standard genome sequencing and annotation.</title>
        <authorList>
            <consortium name="The Broad Institute Genomics Platform"/>
            <consortium name="The Broad Institute Genome Sequencing Center for Infectious Disease"/>
            <person name="Wu L."/>
            <person name="Ma J."/>
        </authorList>
    </citation>
    <scope>NUCLEOTIDE SEQUENCE [LARGE SCALE GENOMIC DNA]</scope>
    <source>
        <strain evidence="9">CGMCC 4.7106</strain>
    </source>
</reference>
<feature type="transmembrane region" description="Helical" evidence="5">
    <location>
        <begin position="210"/>
        <end position="233"/>
    </location>
</feature>
<dbReference type="RefSeq" id="WP_148032080.1">
    <property type="nucleotide sequence ID" value="NZ_JAHKRN010000008.1"/>
</dbReference>
<accession>A0ABW1BPA2</accession>
<evidence type="ECO:0000256" key="4">
    <source>
        <dbReference type="ARBA" id="ARBA00023136"/>
    </source>
</evidence>
<keyword evidence="4 5" id="KW-0472">Membrane</keyword>